<evidence type="ECO:0000256" key="10">
    <source>
        <dbReference type="ARBA" id="ARBA00022833"/>
    </source>
</evidence>
<gene>
    <name evidence="20" type="ORF">BRETT_002396</name>
</gene>
<evidence type="ECO:0000256" key="1">
    <source>
        <dbReference type="ARBA" id="ARBA00001966"/>
    </source>
</evidence>
<dbReference type="FunFam" id="1.10.287.690:FF:000005">
    <property type="entry name" value="DNA polymerase epsilon catalytic subunit"/>
    <property type="match status" value="1"/>
</dbReference>
<dbReference type="GO" id="GO:0000278">
    <property type="term" value="P:mitotic cell cycle"/>
    <property type="evidence" value="ECO:0007669"/>
    <property type="project" value="TreeGrafter"/>
</dbReference>
<comment type="function">
    <text evidence="17">DNA polymerase II participates in chromosomal DNA replication.</text>
</comment>
<evidence type="ECO:0000256" key="5">
    <source>
        <dbReference type="ARBA" id="ARBA00022679"/>
    </source>
</evidence>
<dbReference type="FunFam" id="3.30.420.10:FF:000010">
    <property type="entry name" value="DNA polymerase epsilon catalytic subunit"/>
    <property type="match status" value="1"/>
</dbReference>
<dbReference type="InterPro" id="IPR006172">
    <property type="entry name" value="DNA-dir_DNA_pol_B"/>
</dbReference>
<dbReference type="InterPro" id="IPR012337">
    <property type="entry name" value="RNaseH-like_sf"/>
</dbReference>
<keyword evidence="15 17" id="KW-0539">Nucleus</keyword>
<dbReference type="GO" id="GO:0008622">
    <property type="term" value="C:epsilon DNA polymerase complex"/>
    <property type="evidence" value="ECO:0007669"/>
    <property type="project" value="InterPro"/>
</dbReference>
<keyword evidence="4 17" id="KW-0004">4Fe-4S</keyword>
<dbReference type="SMART" id="SM01159">
    <property type="entry name" value="DUF1744"/>
    <property type="match status" value="1"/>
</dbReference>
<dbReference type="RefSeq" id="XP_041138717.1">
    <property type="nucleotide sequence ID" value="XM_041280926.1"/>
</dbReference>
<dbReference type="GO" id="GO:0000166">
    <property type="term" value="F:nucleotide binding"/>
    <property type="evidence" value="ECO:0007669"/>
    <property type="project" value="InterPro"/>
</dbReference>
<dbReference type="FunFam" id="1.10.132.60:FF:000002">
    <property type="entry name" value="DNA polymerase epsilon catalytic subunit"/>
    <property type="match status" value="1"/>
</dbReference>
<dbReference type="InterPro" id="IPR006133">
    <property type="entry name" value="DNA-dir_DNA_pol_B_exonuc"/>
</dbReference>
<keyword evidence="10 17" id="KW-0862">Zinc</keyword>
<dbReference type="EMBL" id="CP063137">
    <property type="protein sequence ID" value="QOU22224.1"/>
    <property type="molecule type" value="Genomic_DNA"/>
</dbReference>
<dbReference type="Pfam" id="PF22912">
    <property type="entry name" value="zf-DPOE"/>
    <property type="match status" value="1"/>
</dbReference>
<evidence type="ECO:0000256" key="14">
    <source>
        <dbReference type="ARBA" id="ARBA00023125"/>
    </source>
</evidence>
<feature type="domain" description="DNA polymerase epsilon catalytic subunit A C-terminal" evidence="19">
    <location>
        <begin position="1539"/>
        <end position="1928"/>
    </location>
</feature>
<dbReference type="SMART" id="SM00486">
    <property type="entry name" value="POLBc"/>
    <property type="match status" value="1"/>
</dbReference>
<keyword evidence="5 17" id="KW-0808">Transferase</keyword>
<dbReference type="GO" id="GO:0008310">
    <property type="term" value="F:single-stranded DNA 3'-5' DNA exonuclease activity"/>
    <property type="evidence" value="ECO:0007669"/>
    <property type="project" value="TreeGrafter"/>
</dbReference>
<evidence type="ECO:0000256" key="16">
    <source>
        <dbReference type="ARBA" id="ARBA00049244"/>
    </source>
</evidence>
<dbReference type="Pfam" id="PF03104">
    <property type="entry name" value="DNA_pol_B_exo1"/>
    <property type="match status" value="1"/>
</dbReference>
<dbReference type="GO" id="GO:0003677">
    <property type="term" value="F:DNA binding"/>
    <property type="evidence" value="ECO:0007669"/>
    <property type="project" value="UniProtKB-KW"/>
</dbReference>
<reference evidence="20" key="1">
    <citation type="submission" date="2020-10" db="EMBL/GenBank/DDBJ databases">
        <authorList>
            <person name="Palmer J.M."/>
        </authorList>
    </citation>
    <scope>NUCLEOTIDE SEQUENCE</scope>
    <source>
        <strain evidence="20">UCD 2041</strain>
    </source>
</reference>
<dbReference type="Pfam" id="PF23250">
    <property type="entry name" value="zf_DPOE_2"/>
    <property type="match status" value="1"/>
</dbReference>
<dbReference type="InterPro" id="IPR054475">
    <property type="entry name" value="Znf-DPOE"/>
</dbReference>
<dbReference type="Gene3D" id="3.30.420.10">
    <property type="entry name" value="Ribonuclease H-like superfamily/Ribonuclease H"/>
    <property type="match status" value="1"/>
</dbReference>
<comment type="catalytic activity">
    <reaction evidence="16 17">
        <text>DNA(n) + a 2'-deoxyribonucleoside 5'-triphosphate = DNA(n+1) + diphosphate</text>
        <dbReference type="Rhea" id="RHEA:22508"/>
        <dbReference type="Rhea" id="RHEA-COMP:17339"/>
        <dbReference type="Rhea" id="RHEA-COMP:17340"/>
        <dbReference type="ChEBI" id="CHEBI:33019"/>
        <dbReference type="ChEBI" id="CHEBI:61560"/>
        <dbReference type="ChEBI" id="CHEBI:173112"/>
        <dbReference type="EC" id="2.7.7.7"/>
    </reaction>
</comment>
<evidence type="ECO:0000256" key="6">
    <source>
        <dbReference type="ARBA" id="ARBA00022695"/>
    </source>
</evidence>
<dbReference type="GeneID" id="64574320"/>
<accession>A0A871RC64</accession>
<name>A0A871RC64_DEKBR</name>
<dbReference type="Gene3D" id="3.90.1600.10">
    <property type="entry name" value="Palm domain of DNA polymerase"/>
    <property type="match status" value="1"/>
</dbReference>
<dbReference type="GO" id="GO:0003887">
    <property type="term" value="F:DNA-directed DNA polymerase activity"/>
    <property type="evidence" value="ECO:0007669"/>
    <property type="project" value="UniProtKB-KW"/>
</dbReference>
<comment type="similarity">
    <text evidence="3 17">Belongs to the DNA polymerase type-B family.</text>
</comment>
<dbReference type="SUPFAM" id="SSF56672">
    <property type="entry name" value="DNA/RNA polymerases"/>
    <property type="match status" value="1"/>
</dbReference>
<keyword evidence="14 17" id="KW-0238">DNA-binding</keyword>
<dbReference type="GO" id="GO:0051539">
    <property type="term" value="F:4 iron, 4 sulfur cluster binding"/>
    <property type="evidence" value="ECO:0007669"/>
    <property type="project" value="UniProtKB-KW"/>
</dbReference>
<evidence type="ECO:0000256" key="9">
    <source>
        <dbReference type="ARBA" id="ARBA00022771"/>
    </source>
</evidence>
<evidence type="ECO:0000313" key="20">
    <source>
        <dbReference type="EMBL" id="QOU22224.1"/>
    </source>
</evidence>
<evidence type="ECO:0000256" key="7">
    <source>
        <dbReference type="ARBA" id="ARBA00022705"/>
    </source>
</evidence>
<dbReference type="Gene3D" id="1.10.132.60">
    <property type="entry name" value="DNA polymerase family B, C-terminal domain"/>
    <property type="match status" value="1"/>
</dbReference>
<dbReference type="KEGG" id="bbrx:BRETT_002396"/>
<evidence type="ECO:0000256" key="15">
    <source>
        <dbReference type="ARBA" id="ARBA00023242"/>
    </source>
</evidence>
<keyword evidence="12 17" id="KW-0408">Iron</keyword>
<evidence type="ECO:0000256" key="3">
    <source>
        <dbReference type="ARBA" id="ARBA00005755"/>
    </source>
</evidence>
<proteinExistence type="inferred from homology"/>
<evidence type="ECO:0000259" key="19">
    <source>
        <dbReference type="SMART" id="SM01159"/>
    </source>
</evidence>
<dbReference type="CDD" id="cd05779">
    <property type="entry name" value="DNA_polB_epsilon_exo"/>
    <property type="match status" value="1"/>
</dbReference>
<keyword evidence="7 17" id="KW-0235">DNA replication</keyword>
<dbReference type="InterPro" id="IPR036397">
    <property type="entry name" value="RNaseH_sf"/>
</dbReference>
<dbReference type="PANTHER" id="PTHR10670:SF0">
    <property type="entry name" value="DNA POLYMERASE EPSILON CATALYTIC SUBUNIT A"/>
    <property type="match status" value="1"/>
</dbReference>
<sequence>MSTVHRNFRGSASARFIKKPGPYGYTKQKVTNGYSPFGNHNKGRYPTRSNFAETKFEAVKEVDRFDSVVGFDRFESGPKRTGWLVNFHTTFVPNDKILQGYAAVDYYFLDEEGGYFKVTMHYDPYFLVKCREGTETEVEEYLRKFLESTVKNVEQITKEDLRQPNHLLGIRRKLLKLSFHNINDLLEARSMLQPIVKKNHENKDSNDIYRSVNLNYNNLLKGDSASTNSFSSSEISANGGEPSHHEDPSELIEELREYDVPYHARVSIDKDIRVGKWFDVEVDRGNVTLTERKDKIAFADPVVLAFDIETTKAPLKFPDSAVDQVMMISYMIDGEGYLITNREIISEDIQDFEYTPRPEYPGSFTIFNEPNEKALLEKFFQHIRDVRPTVIATFNGDFFDWPFVESRASYHGLDMHHEIGFARDKDDEYKSTYCCHMDCFRWVKRDSYLPQGAQGLKAVTTAKLGYNPTELDPELMTPYAYEKPQTLSEYSVSDAVATYYLYYKYVHPFIFSLCTIIPLNPDEVLRKGTGTLCEMLLMVHAYQNGIVLPNKHTDPLERFFNGHLIESETYVGGHVESLEAGVFRADLDSDFKIDPTAVDMLLGDLRNALKFAITEEGHQKLEDVTNFEEIYQEVKKELLEFKKHTKIREPPVIYHVDVSSMYPNIMITNRLQPDSMKSEQDCAACDFNRPGRKCDRRLSWAWRGEYYPADMSDYNMIKNAMKKETFPPYKPGLPSRTYDQLTYTEQATYLKDRISEYSRKVYHRIKQSKIIEREAIICQRENPFYVRTVRSFRDRRYEFKGLKKLWTKKLSKVDRRDKHALEEAKKMLVLYDSMQLAHKVILNSFYGYVMRKGSRWYSMEMAGVTCLTGATIIQMARALIGRLGRPLELDTDGIWCALPKSFPDTFTFKLKNGKTTSTTYPCSMLNYIVHQRFTNEQYQTLVDPVKMRYEVKSENTIFFEADGPYKAMILPTSKEEGKGLKKRYAVFNFDGSLAELKGFELKRRGELQLIKNFQSDIFKLFLDGTTLEECYATVANVANRWLDVLDSHGKMLEDEDLIELICENRSMSKTLAEYGQQKSTSITTAKRLGEFLGAQMVKGKGLACKYVVADRPIGAPVTERAIPTAIFSSELPVKQKYLRRWLKDPGLDDFDPRSIIDWNYYRERLGSTIQKIITIPAALQGLPNPVPRVKQPDWVQKRIDKKNDKMKQSSLSSFFSKATPGSEPIGSEQVNEVDDIEDIGNASTSSNGTKVAHVMSKRRRHMTDADSEEAKEQIILKQQPPNPLIDYVGFLKHEKIKWNIQARERKRRQKLFGRSYNSMDRGIVSNFIGHRAELYATNVWQVIQYIPDLGNPGNLKVFVLVRDKVQELTLHIPKTIYVKFKSGNMPDGSIEDCTVKKSEESLPTGGDNKNIFKLSMPEDAYLEEMKKSDSILKSTDIAGIYETQIRSSDRAIIELGSCVRFDDNKAELLAKSFEKGFDKENLKQVAAENYLEKFSMNILYLLHIISNGYEIFTLFNTFNTSAYMYVLKASANAQQLPPKMGSLYRDLLKVKKTKVDKYYQIIDYPPSISFETHYFTDIGRLHRKLNAKIASINEHSASKYLLTIQSPFPEKLQKLLKASQSMPTVKMSIGEIQTNALSWHVLIMKRIINHYLSLSGWIKKLIDLSKYSNIPLCNLKVSNMGYLIDVEYARRLQKAGIILWWSPRPLPDYGGMEKDTTLFESDESLQFPHFNSPEIYETVCMELSLRNLTINTVLTSSWINEAEGVFISETGERNDADGEDAGSSTLADDSFSGPALAVLRGLVRHWWDDAIKGNSEADSMVHDFITWYSSSSSMLYDSSLHYHVHNLTKKSFVQLLGEFKRIGAGIVFADRNKIILRTSKTVVENSYAYGQYLISSVRSKPLFNLLELNVTRYWDMLIWMDKYNYAGSFCNEIQGEGEQKFDYISNWQIKNYLPMIMQGEFEDWVILFLDAFIKDREREYNSGSSQSQLSPRRTQITQILKQHKFNNRRNGEEDIDMSEITNGVCEYFRSALIKRVKTLIRKQNEMLLDSAMQQEFEFPKLAGSHLPMDNPTLELVKFLCHILSLSKRRDIEVRILRRELLSLFEVKEFSDEAIFKNPSASLIIPQFICNYCDHTKDIDVCRDDEGTIFRCDLCHKAYNKLIIEERLIYELHRTITKYLTQDLRCNKCGRMKDKEISLHCQCSGDWVATISKKQALSRVKTFQNAADAYQFQLLREVTEEFI</sequence>
<evidence type="ECO:0000256" key="17">
    <source>
        <dbReference type="RuleBase" id="RU365029"/>
    </source>
</evidence>
<evidence type="ECO:0000256" key="18">
    <source>
        <dbReference type="SAM" id="MobiDB-lite"/>
    </source>
</evidence>
<dbReference type="Pfam" id="PF08490">
    <property type="entry name" value="DUF1744"/>
    <property type="match status" value="1"/>
</dbReference>
<dbReference type="GO" id="GO:0045004">
    <property type="term" value="P:DNA replication proofreading"/>
    <property type="evidence" value="ECO:0007669"/>
    <property type="project" value="TreeGrafter"/>
</dbReference>
<dbReference type="GO" id="GO:0006297">
    <property type="term" value="P:nucleotide-excision repair, DNA gap filling"/>
    <property type="evidence" value="ECO:0007669"/>
    <property type="project" value="TreeGrafter"/>
</dbReference>
<dbReference type="GO" id="GO:0006272">
    <property type="term" value="P:leading strand elongation"/>
    <property type="evidence" value="ECO:0007669"/>
    <property type="project" value="TreeGrafter"/>
</dbReference>
<dbReference type="FunFam" id="3.90.1600.10:FF:000006">
    <property type="entry name" value="DNA polymerase epsilon catalytic subunit"/>
    <property type="match status" value="1"/>
</dbReference>
<comment type="subcellular location">
    <subcellularLocation>
        <location evidence="2 17">Nucleus</location>
    </subcellularLocation>
</comment>
<protein>
    <recommendedName>
        <fullName evidence="17">DNA polymerase epsilon catalytic subunit</fullName>
        <ecNumber evidence="17">2.7.7.7</ecNumber>
    </recommendedName>
</protein>
<dbReference type="PANTHER" id="PTHR10670">
    <property type="entry name" value="DNA POLYMERASE EPSILON CATALYTIC SUBUNIT A"/>
    <property type="match status" value="1"/>
</dbReference>
<dbReference type="Gene3D" id="3.30.342.10">
    <property type="entry name" value="DNA Polymerase, chain B, domain 1"/>
    <property type="match status" value="1"/>
</dbReference>
<dbReference type="InterPro" id="IPR023211">
    <property type="entry name" value="DNA_pol_palm_dom_sf"/>
</dbReference>
<reference evidence="20" key="2">
    <citation type="journal article" name="BMC Genomics">
        <title>New genome assemblies reveal patterns of domestication and adaptation across Brettanomyces (Dekkera) species.</title>
        <authorList>
            <person name="Roach M.J."/>
            <person name="Borneman A.R."/>
        </authorList>
    </citation>
    <scope>NUCLEOTIDE SEQUENCE</scope>
    <source>
        <strain evidence="20">UCD 2041</strain>
    </source>
</reference>
<evidence type="ECO:0000313" key="21">
    <source>
        <dbReference type="Proteomes" id="UP000663131"/>
    </source>
</evidence>
<evidence type="ECO:0000256" key="8">
    <source>
        <dbReference type="ARBA" id="ARBA00022723"/>
    </source>
</evidence>
<comment type="cofactor">
    <cofactor evidence="1 17">
        <name>[4Fe-4S] cluster</name>
        <dbReference type="ChEBI" id="CHEBI:49883"/>
    </cofactor>
</comment>
<keyword evidence="8 17" id="KW-0479">Metal-binding</keyword>
<keyword evidence="9 17" id="KW-0863">Zinc-finger</keyword>
<evidence type="ECO:0000256" key="12">
    <source>
        <dbReference type="ARBA" id="ARBA00023004"/>
    </source>
</evidence>
<dbReference type="InterPro" id="IPR013697">
    <property type="entry name" value="DNA_pol_e_suA_C"/>
</dbReference>
<dbReference type="OrthoDB" id="10060449at2759"/>
<keyword evidence="13 17" id="KW-0411">Iron-sulfur</keyword>
<dbReference type="InterPro" id="IPR043502">
    <property type="entry name" value="DNA/RNA_pol_sf"/>
</dbReference>
<organism evidence="20 21">
    <name type="scientific">Dekkera bruxellensis</name>
    <name type="common">Brettanomyces custersii</name>
    <dbReference type="NCBI Taxonomy" id="5007"/>
    <lineage>
        <taxon>Eukaryota</taxon>
        <taxon>Fungi</taxon>
        <taxon>Dikarya</taxon>
        <taxon>Ascomycota</taxon>
        <taxon>Saccharomycotina</taxon>
        <taxon>Pichiomycetes</taxon>
        <taxon>Pichiales</taxon>
        <taxon>Pichiaceae</taxon>
        <taxon>Brettanomyces</taxon>
    </lineage>
</organism>
<feature type="region of interest" description="Disordered" evidence="18">
    <location>
        <begin position="230"/>
        <end position="249"/>
    </location>
</feature>
<keyword evidence="6 17" id="KW-0548">Nucleotidyltransferase</keyword>
<dbReference type="GO" id="GO:0008270">
    <property type="term" value="F:zinc ion binding"/>
    <property type="evidence" value="ECO:0007669"/>
    <property type="project" value="UniProtKB-KW"/>
</dbReference>
<keyword evidence="11 17" id="KW-0239">DNA-directed DNA polymerase</keyword>
<dbReference type="SUPFAM" id="SSF53098">
    <property type="entry name" value="Ribonuclease H-like"/>
    <property type="match status" value="1"/>
</dbReference>
<dbReference type="InterPro" id="IPR029703">
    <property type="entry name" value="POL2"/>
</dbReference>
<dbReference type="Pfam" id="PF22634">
    <property type="entry name" value="POL2_thumb"/>
    <property type="match status" value="1"/>
</dbReference>
<evidence type="ECO:0000256" key="11">
    <source>
        <dbReference type="ARBA" id="ARBA00022932"/>
    </source>
</evidence>
<dbReference type="InterPro" id="IPR055191">
    <property type="entry name" value="POL2_thumb"/>
</dbReference>
<dbReference type="InterPro" id="IPR042087">
    <property type="entry name" value="DNA_pol_B_thumb"/>
</dbReference>
<dbReference type="CDD" id="cd05535">
    <property type="entry name" value="POLBc_epsilon"/>
    <property type="match status" value="1"/>
</dbReference>
<dbReference type="Proteomes" id="UP000663131">
    <property type="component" value="Chromosome 9"/>
</dbReference>
<dbReference type="EC" id="2.7.7.7" evidence="17"/>
<dbReference type="GO" id="GO:0006287">
    <property type="term" value="P:base-excision repair, gap-filling"/>
    <property type="evidence" value="ECO:0007669"/>
    <property type="project" value="TreeGrafter"/>
</dbReference>
<evidence type="ECO:0000256" key="2">
    <source>
        <dbReference type="ARBA" id="ARBA00004123"/>
    </source>
</evidence>
<evidence type="ECO:0000256" key="13">
    <source>
        <dbReference type="ARBA" id="ARBA00023014"/>
    </source>
</evidence>
<evidence type="ECO:0000256" key="4">
    <source>
        <dbReference type="ARBA" id="ARBA00022485"/>
    </source>
</evidence>